<keyword evidence="2" id="KW-1185">Reference proteome</keyword>
<dbReference type="RefSeq" id="WP_348395221.1">
    <property type="nucleotide sequence ID" value="NZ_CP136600.1"/>
</dbReference>
<protein>
    <submittedName>
        <fullName evidence="1">DUF2750 domain-containing protein</fullName>
    </submittedName>
</protein>
<dbReference type="InterPro" id="IPR021284">
    <property type="entry name" value="DUF2750"/>
</dbReference>
<sequence length="118" mass="13194">MSSGSSRANKFYEEVSESKILWFAKTGDGDALEFDVDGGKVSFPLWSSKSRVMRLKKLNPDLLGEYSPREISWLFFKDVLAPILTEKKRMVGVNLSSQNLTGIDLSVESLINQVEAFA</sequence>
<dbReference type="Proteomes" id="UP001301442">
    <property type="component" value="Chromosome"/>
</dbReference>
<dbReference type="EMBL" id="CP136600">
    <property type="protein sequence ID" value="WOH36408.1"/>
    <property type="molecule type" value="Genomic_DNA"/>
</dbReference>
<reference evidence="1 2" key="1">
    <citation type="submission" date="2023-09" db="EMBL/GenBank/DDBJ databases">
        <authorList>
            <person name="Qi X."/>
        </authorList>
    </citation>
    <scope>NUCLEOTIDE SEQUENCE [LARGE SCALE GENOMIC DNA]</scope>
    <source>
        <strain evidence="1 2">S1-1</strain>
    </source>
</reference>
<organism evidence="1 2">
    <name type="scientific">Thalassotalea fonticola</name>
    <dbReference type="NCBI Taxonomy" id="3065649"/>
    <lineage>
        <taxon>Bacteria</taxon>
        <taxon>Pseudomonadati</taxon>
        <taxon>Pseudomonadota</taxon>
        <taxon>Gammaproteobacteria</taxon>
        <taxon>Alteromonadales</taxon>
        <taxon>Colwelliaceae</taxon>
        <taxon>Thalassotalea</taxon>
    </lineage>
</organism>
<accession>A0ABZ0GKU7</accession>
<gene>
    <name evidence="1" type="ORF">RI844_13625</name>
</gene>
<dbReference type="Pfam" id="PF11042">
    <property type="entry name" value="DUF2750"/>
    <property type="match status" value="1"/>
</dbReference>
<proteinExistence type="predicted"/>
<name>A0ABZ0GKU7_9GAMM</name>
<evidence type="ECO:0000313" key="1">
    <source>
        <dbReference type="EMBL" id="WOH36408.1"/>
    </source>
</evidence>
<evidence type="ECO:0000313" key="2">
    <source>
        <dbReference type="Proteomes" id="UP001301442"/>
    </source>
</evidence>